<dbReference type="EnsemblMetazoa" id="PPA05264.1">
    <property type="protein sequence ID" value="PPA05264.1"/>
    <property type="gene ID" value="WBGene00094818"/>
</dbReference>
<protein>
    <submittedName>
        <fullName evidence="2">Uncharacterized protein</fullName>
    </submittedName>
</protein>
<evidence type="ECO:0000313" key="2">
    <source>
        <dbReference type="EnsemblMetazoa" id="PPA05264.1"/>
    </source>
</evidence>
<proteinExistence type="predicted"/>
<feature type="compositionally biased region" description="Polar residues" evidence="1">
    <location>
        <begin position="698"/>
        <end position="709"/>
    </location>
</feature>
<evidence type="ECO:0000256" key="1">
    <source>
        <dbReference type="SAM" id="MobiDB-lite"/>
    </source>
</evidence>
<feature type="compositionally biased region" description="Low complexity" evidence="1">
    <location>
        <begin position="736"/>
        <end position="749"/>
    </location>
</feature>
<accession>A0A2A6BAU4</accession>
<dbReference type="InterPro" id="IPR032675">
    <property type="entry name" value="LRR_dom_sf"/>
</dbReference>
<evidence type="ECO:0000313" key="3">
    <source>
        <dbReference type="Proteomes" id="UP000005239"/>
    </source>
</evidence>
<dbReference type="Gene3D" id="3.80.10.10">
    <property type="entry name" value="Ribonuclease Inhibitor"/>
    <property type="match status" value="2"/>
</dbReference>
<accession>A0A8R1U4S0</accession>
<feature type="region of interest" description="Disordered" evidence="1">
    <location>
        <begin position="686"/>
        <end position="709"/>
    </location>
</feature>
<dbReference type="SUPFAM" id="SSF52047">
    <property type="entry name" value="RNI-like"/>
    <property type="match status" value="1"/>
</dbReference>
<reference evidence="3" key="1">
    <citation type="journal article" date="2008" name="Nat. Genet.">
        <title>The Pristionchus pacificus genome provides a unique perspective on nematode lifestyle and parasitism.</title>
        <authorList>
            <person name="Dieterich C."/>
            <person name="Clifton S.W."/>
            <person name="Schuster L.N."/>
            <person name="Chinwalla A."/>
            <person name="Delehaunty K."/>
            <person name="Dinkelacker I."/>
            <person name="Fulton L."/>
            <person name="Fulton R."/>
            <person name="Godfrey J."/>
            <person name="Minx P."/>
            <person name="Mitreva M."/>
            <person name="Roeseler W."/>
            <person name="Tian H."/>
            <person name="Witte H."/>
            <person name="Yang S.P."/>
            <person name="Wilson R.K."/>
            <person name="Sommer R.J."/>
        </authorList>
    </citation>
    <scope>NUCLEOTIDE SEQUENCE [LARGE SCALE GENOMIC DNA]</scope>
    <source>
        <strain evidence="3">PS312</strain>
    </source>
</reference>
<dbReference type="SMART" id="SM00367">
    <property type="entry name" value="LRR_CC"/>
    <property type="match status" value="5"/>
</dbReference>
<gene>
    <name evidence="2" type="primary">WBGene00094818</name>
</gene>
<organism evidence="2 3">
    <name type="scientific">Pristionchus pacificus</name>
    <name type="common">Parasitic nematode worm</name>
    <dbReference type="NCBI Taxonomy" id="54126"/>
    <lineage>
        <taxon>Eukaryota</taxon>
        <taxon>Metazoa</taxon>
        <taxon>Ecdysozoa</taxon>
        <taxon>Nematoda</taxon>
        <taxon>Chromadorea</taxon>
        <taxon>Rhabditida</taxon>
        <taxon>Rhabditina</taxon>
        <taxon>Diplogasteromorpha</taxon>
        <taxon>Diplogasteroidea</taxon>
        <taxon>Neodiplogasteridae</taxon>
        <taxon>Pristionchus</taxon>
    </lineage>
</organism>
<dbReference type="PANTHER" id="PTHR13318:SF247">
    <property type="entry name" value="GH16156P"/>
    <property type="match status" value="1"/>
</dbReference>
<dbReference type="OrthoDB" id="2585512at2759"/>
<dbReference type="PANTHER" id="PTHR13318">
    <property type="entry name" value="PARTNER OF PAIRED, ISOFORM B-RELATED"/>
    <property type="match status" value="1"/>
</dbReference>
<keyword evidence="3" id="KW-1185">Reference proteome</keyword>
<sequence>MAATATANVFEAAQGTSDFLTDLLGSIGVGNAPEKTITDVNLKILTKVVSFVPLRERMSLSGVSHQFQGAVKASITSLNFYRDCLDCLPDTQVKEMLQQYGPQITSLNFDLFKSTFADETSQWVWRQTVLAFAALCPNLTELSILICNRHRLRDKDLVTIFEKCPHLTKLCVDAQFLNGHCFKKAPLSLSHVEMEMCYRISDQSLRTIFGRFRKMRVLHVSQLLVLTDAHIGLMVRSFRNLRELSIVSHVDTKYENLSGSGLAELGKLQKLRVLCLEGLGAVTDRTLTVISDSQSSPTAATITALSLAFCYNVSQHGLKHLGRMTSLVDLNIDGITKRDVSMGVEKIAAEGRLVRLFVAERTNLSPETLISVVQHCPQLRLLDISNNEECFNWVTADKMMYLWCGGATAGSGPSHRAPLTILTDEHLAWNCVGVPEPDDQGRCPLLVVHINRAAVPENELLPTNALSTVRPSELPAGLLAPHIRRGNRYRLLWAPLGPSKEIKVELFDEQENGVSVADLAMRAAQETEENPLERSTSSLDDAGDDLSSSYSMEGVECVGGSGIFLGSSEASGVTTGGGLPWTTGGIMGNDENMPPCSVPATSSRPADFSFTPISADGDPHSKDWCKWMANLLMTSSMDPSSASPVDLDALLAAAYAYPPYVPSQEEATVPPPAGKLPAPHADFLLPGYGAANPRTPSPGGSDSASLSPSTMSYAQALHMKRSDPLATPRAATVPRQQQQQQDGGVAEGAAAQPTFTPVLATSSPWGSMDVISLLLKTYAYEDGAMVGPMTVKEGIIMRPDGSVEDICSSILKVDASLRARYHMTAALSGDSSARRFGPHSYNAREPVRVQPPPIETSPADIVSAIDDFLGGYVPDDSQSTNFEPPMKSFRPRQREQQHHYPSLQHDSFPFEREMSGQQQQAKPMRGLDPLAAPFSPFSPLFSDIGGDEEWRVQPFVDLDGGCISPPGHLYGGGGCENEAPPTLYVPGGRVEGAGPKVAPVRYGSLQQEYGSLFRHDHHQQQRHQEQQHGSFRRDEEQMMPWSAQEHGRSRIPGSGRRTPFSPASAPFVPMHLRGSGLSSAPPAAEQHHPVSSSSFPPPAYLLPSDAVGGATATRPFGRARVDSGAAGAPPSCWLSESAAKLAATHPYQDAAYRARASSNRPSVLRPRNN</sequence>
<dbReference type="GO" id="GO:0019005">
    <property type="term" value="C:SCF ubiquitin ligase complex"/>
    <property type="evidence" value="ECO:0000318"/>
    <property type="project" value="GO_Central"/>
</dbReference>
<name>A0A2A6BAU4_PRIPA</name>
<dbReference type="Proteomes" id="UP000005239">
    <property type="component" value="Unassembled WGS sequence"/>
</dbReference>
<feature type="region of interest" description="Disordered" evidence="1">
    <location>
        <begin position="723"/>
        <end position="749"/>
    </location>
</feature>
<feature type="compositionally biased region" description="Basic and acidic residues" evidence="1">
    <location>
        <begin position="1018"/>
        <end position="1036"/>
    </location>
</feature>
<feature type="region of interest" description="Disordered" evidence="1">
    <location>
        <begin position="1016"/>
        <end position="1061"/>
    </location>
</feature>
<feature type="region of interest" description="Disordered" evidence="1">
    <location>
        <begin position="874"/>
        <end position="900"/>
    </location>
</feature>
<reference evidence="2" key="2">
    <citation type="submission" date="2022-06" db="UniProtKB">
        <authorList>
            <consortium name="EnsemblMetazoa"/>
        </authorList>
    </citation>
    <scope>IDENTIFICATION</scope>
    <source>
        <strain evidence="2">PS312</strain>
    </source>
</reference>
<feature type="region of interest" description="Disordered" evidence="1">
    <location>
        <begin position="524"/>
        <end position="543"/>
    </location>
</feature>
<feature type="region of interest" description="Disordered" evidence="1">
    <location>
        <begin position="1073"/>
        <end position="1097"/>
    </location>
</feature>
<dbReference type="GO" id="GO:0031146">
    <property type="term" value="P:SCF-dependent proteasomal ubiquitin-dependent protein catabolic process"/>
    <property type="evidence" value="ECO:0000318"/>
    <property type="project" value="GO_Central"/>
</dbReference>
<dbReference type="AlphaFoldDB" id="A0A2A6BAU4"/>
<dbReference type="InterPro" id="IPR006553">
    <property type="entry name" value="Leu-rich_rpt_Cys-con_subtyp"/>
</dbReference>